<dbReference type="InterPro" id="IPR009377">
    <property type="entry name" value="EutA"/>
</dbReference>
<dbReference type="InterPro" id="IPR043129">
    <property type="entry name" value="ATPase_NBD"/>
</dbReference>
<dbReference type="EMBL" id="AKFP01000046">
    <property type="protein sequence ID" value="EJN55538.1"/>
    <property type="molecule type" value="Genomic_DNA"/>
</dbReference>
<evidence type="ECO:0000313" key="2">
    <source>
        <dbReference type="Proteomes" id="UP000007271"/>
    </source>
</evidence>
<dbReference type="PATRIC" id="fig|1185325.3.peg.1792"/>
<organism evidence="1 2">
    <name type="scientific">Loigolactobacillus coryniformis subsp. coryniformis CECT 5711</name>
    <dbReference type="NCBI Taxonomy" id="1185325"/>
    <lineage>
        <taxon>Bacteria</taxon>
        <taxon>Bacillati</taxon>
        <taxon>Bacillota</taxon>
        <taxon>Bacilli</taxon>
        <taxon>Lactobacillales</taxon>
        <taxon>Lactobacillaceae</taxon>
        <taxon>Loigolactobacillus</taxon>
    </lineage>
</organism>
<dbReference type="RefSeq" id="WP_003679191.1">
    <property type="nucleotide sequence ID" value="NZ_AKFP01000046.1"/>
</dbReference>
<proteinExistence type="predicted"/>
<reference evidence="1 2" key="1">
    <citation type="submission" date="2012-05" db="EMBL/GenBank/DDBJ databases">
        <title>Complete Genome Sequence of Lactobacillus coryniformis CECT5711.</title>
        <authorList>
            <person name="Rodriguez J.M."/>
        </authorList>
    </citation>
    <scope>NUCLEOTIDE SEQUENCE [LARGE SCALE GENOMIC DNA]</scope>
    <source>
        <strain evidence="2">CECT5711</strain>
    </source>
</reference>
<name>J2Z4V5_9LACO</name>
<gene>
    <name evidence="1" type="ORF">A11Y_15030</name>
</gene>
<dbReference type="Proteomes" id="UP000007271">
    <property type="component" value="Unassembled WGS sequence"/>
</dbReference>
<accession>J2Z4V5</accession>
<dbReference type="AlphaFoldDB" id="J2Z4V5"/>
<evidence type="ECO:0000313" key="1">
    <source>
        <dbReference type="EMBL" id="EJN55538.1"/>
    </source>
</evidence>
<dbReference type="STRING" id="1185325.A11Y_15030"/>
<dbReference type="PIRSF" id="PIRSF012293">
    <property type="entry name" value="EutA"/>
    <property type="match status" value="1"/>
</dbReference>
<dbReference type="NCBIfam" id="NF007992">
    <property type="entry name" value="PRK10719.1-3"/>
    <property type="match status" value="1"/>
</dbReference>
<comment type="caution">
    <text evidence="1">The sequence shown here is derived from an EMBL/GenBank/DDBJ whole genome shotgun (WGS) entry which is preliminary data.</text>
</comment>
<dbReference type="InterPro" id="IPR050696">
    <property type="entry name" value="FtsA/MreB"/>
</dbReference>
<dbReference type="PANTHER" id="PTHR32432:SF13">
    <property type="entry name" value="ETHANOLAMINE AMMONIA-LYASE REACTIVASE EUTA"/>
    <property type="match status" value="1"/>
</dbReference>
<sequence>MKDDTILSVGIDLGTSTTQLVLSRLTIKNFASAFSVPRINISKKEVIYKSDIIFTPLLDQQTIDAEAIRHFVAAQYSKAGIDKQKIQMGAVIITGETARKDNANLVTEALSGYAGDFVVATAGPDLESIIAGKGAGTNIASKKSRHYAANVDVGGGTSNLVVFDGDDVLDTACFDIGGRLIKVDKKTHKITYISPKVTQLITQLGLSLAEGSQASPETLAPIIQVLVQVLENSIGIGERSPYYDMFITNHGLRLDYVIPALTFSGGVADCLQENLPVDIFKYGDIGLLLGNAIRRSEIFKQKEVIHSLETIRATVVGAGSHTTDVSGSTISYTNGILPIRNLPILKMARQDEAQDVQPLAASIKEKINWYRVQNELSNVALAFNGLGNPHFSDIQRYAAGIVAGAAVLIEKHEPLIILVHEDMAKALGHSLFAQLPEHYPFVCIDSVKVENGDYIDLGEPIAEGSVLPVIVKTLIFG</sequence>
<dbReference type="Pfam" id="PF06277">
    <property type="entry name" value="EutA"/>
    <property type="match status" value="1"/>
</dbReference>
<dbReference type="SUPFAM" id="SSF53067">
    <property type="entry name" value="Actin-like ATPase domain"/>
    <property type="match status" value="1"/>
</dbReference>
<protein>
    <submittedName>
        <fullName evidence="1">Ethanolamine utilization protein EutA</fullName>
    </submittedName>
</protein>
<dbReference type="PANTHER" id="PTHR32432">
    <property type="entry name" value="CELL DIVISION PROTEIN FTSA-RELATED"/>
    <property type="match status" value="1"/>
</dbReference>